<dbReference type="InterPro" id="IPR053293">
    <property type="entry name" value="OCM_Kinase"/>
</dbReference>
<dbReference type="Pfam" id="PF14144">
    <property type="entry name" value="DOG1"/>
    <property type="match status" value="1"/>
</dbReference>
<feature type="domain" description="DOG1" evidence="1">
    <location>
        <begin position="79"/>
        <end position="300"/>
    </location>
</feature>
<comment type="caution">
    <text evidence="2">The sequence shown here is derived from an EMBL/GenBank/DDBJ whole genome shotgun (WGS) entry which is preliminary data.</text>
</comment>
<name>A0A8T2ZU01_POPDE</name>
<dbReference type="PANTHER" id="PTHR47209:SF4">
    <property type="entry name" value="SEED DORMANCY CONTROL PROTEIN"/>
    <property type="match status" value="1"/>
</dbReference>
<dbReference type="InterPro" id="IPR025422">
    <property type="entry name" value="TGA_domain"/>
</dbReference>
<dbReference type="PROSITE" id="PS51806">
    <property type="entry name" value="DOG1"/>
    <property type="match status" value="1"/>
</dbReference>
<evidence type="ECO:0000313" key="2">
    <source>
        <dbReference type="EMBL" id="KAH8520790.1"/>
    </source>
</evidence>
<reference evidence="2" key="1">
    <citation type="journal article" date="2021" name="J. Hered.">
        <title>Genome Assembly of Salicaceae Populus deltoides (Eastern Cottonwood) I-69 Based on Nanopore Sequencing and Hi-C Technologies.</title>
        <authorList>
            <person name="Bai S."/>
            <person name="Wu H."/>
            <person name="Zhang J."/>
            <person name="Pan Z."/>
            <person name="Zhao W."/>
            <person name="Li Z."/>
            <person name="Tong C."/>
        </authorList>
    </citation>
    <scope>NUCLEOTIDE SEQUENCE</scope>
    <source>
        <tissue evidence="2">Leaf</tissue>
    </source>
</reference>
<dbReference type="PANTHER" id="PTHR47209">
    <property type="entry name" value="OS06G0639500 PROTEIN"/>
    <property type="match status" value="1"/>
</dbReference>
<proteinExistence type="predicted"/>
<dbReference type="Proteomes" id="UP000807159">
    <property type="component" value="Chromosome 1"/>
</dbReference>
<protein>
    <recommendedName>
        <fullName evidence="1">DOG1 domain-containing protein</fullName>
    </recommendedName>
</protein>
<dbReference type="GO" id="GO:0006351">
    <property type="term" value="P:DNA-templated transcription"/>
    <property type="evidence" value="ECO:0007669"/>
    <property type="project" value="InterPro"/>
</dbReference>
<keyword evidence="3" id="KW-1185">Reference proteome</keyword>
<sequence>MHYILTTKKPISPRTSFLANQNEKFPRSFLEAKDCMILQEEGQGMQSKGIEREGDSAETGHLSEIVQCITLHKRGRSTKEVSRGKYGLWRQEQNNRAARLEKQLKTSWKIEELIEEQLNRFPSNYHSAVFPARLKDVPKLLMPKWLLPHELTTLAWLGDWRPSCILVLVHALVQSSSFSLSSSSSNSNGVERLLAQLTHEIRIEEAIINEEMAEIQATCIIHLPFAPVRNHRSGATALSCIQAEFKKIERVITKAQQLRFKALELAVKKVLRQSDAAEFLVAFAGIQDVIHQLAAKQKLPKGPAILPALAFGPA</sequence>
<dbReference type="AlphaFoldDB" id="A0A8T2ZU01"/>
<dbReference type="EMBL" id="JACEGQ020000001">
    <property type="protein sequence ID" value="KAH8520790.1"/>
    <property type="molecule type" value="Genomic_DNA"/>
</dbReference>
<evidence type="ECO:0000259" key="1">
    <source>
        <dbReference type="PROSITE" id="PS51806"/>
    </source>
</evidence>
<evidence type="ECO:0000313" key="3">
    <source>
        <dbReference type="Proteomes" id="UP000807159"/>
    </source>
</evidence>
<dbReference type="GO" id="GO:0043565">
    <property type="term" value="F:sequence-specific DNA binding"/>
    <property type="evidence" value="ECO:0007669"/>
    <property type="project" value="InterPro"/>
</dbReference>
<organism evidence="2 3">
    <name type="scientific">Populus deltoides</name>
    <name type="common">Eastern poplar</name>
    <name type="synonym">Eastern cottonwood</name>
    <dbReference type="NCBI Taxonomy" id="3696"/>
    <lineage>
        <taxon>Eukaryota</taxon>
        <taxon>Viridiplantae</taxon>
        <taxon>Streptophyta</taxon>
        <taxon>Embryophyta</taxon>
        <taxon>Tracheophyta</taxon>
        <taxon>Spermatophyta</taxon>
        <taxon>Magnoliopsida</taxon>
        <taxon>eudicotyledons</taxon>
        <taxon>Gunneridae</taxon>
        <taxon>Pentapetalae</taxon>
        <taxon>rosids</taxon>
        <taxon>fabids</taxon>
        <taxon>Malpighiales</taxon>
        <taxon>Salicaceae</taxon>
        <taxon>Saliceae</taxon>
        <taxon>Populus</taxon>
    </lineage>
</organism>
<gene>
    <name evidence="2" type="ORF">H0E87_002009</name>
</gene>
<accession>A0A8T2ZU01</accession>